<organism evidence="2 3">
    <name type="scientific">Cylicostephanus goldi</name>
    <name type="common">Nematode worm</name>
    <dbReference type="NCBI Taxonomy" id="71465"/>
    <lineage>
        <taxon>Eukaryota</taxon>
        <taxon>Metazoa</taxon>
        <taxon>Ecdysozoa</taxon>
        <taxon>Nematoda</taxon>
        <taxon>Chromadorea</taxon>
        <taxon>Rhabditida</taxon>
        <taxon>Rhabditina</taxon>
        <taxon>Rhabditomorpha</taxon>
        <taxon>Strongyloidea</taxon>
        <taxon>Strongylidae</taxon>
        <taxon>Cylicostephanus</taxon>
    </lineage>
</organism>
<accession>A0A3P7PWT2</accession>
<feature type="compositionally biased region" description="Polar residues" evidence="1">
    <location>
        <begin position="84"/>
        <end position="97"/>
    </location>
</feature>
<keyword evidence="3" id="KW-1185">Reference proteome</keyword>
<dbReference type="EMBL" id="UYRV01107327">
    <property type="protein sequence ID" value="VDN23289.1"/>
    <property type="molecule type" value="Genomic_DNA"/>
</dbReference>
<feature type="region of interest" description="Disordered" evidence="1">
    <location>
        <begin position="1"/>
        <end position="29"/>
    </location>
</feature>
<evidence type="ECO:0000313" key="2">
    <source>
        <dbReference type="EMBL" id="VDN23289.1"/>
    </source>
</evidence>
<name>A0A3P7PWT2_CYLGO</name>
<feature type="compositionally biased region" description="Polar residues" evidence="1">
    <location>
        <begin position="53"/>
        <end position="77"/>
    </location>
</feature>
<dbReference type="AlphaFoldDB" id="A0A3P7PWT2"/>
<feature type="region of interest" description="Disordered" evidence="1">
    <location>
        <begin position="45"/>
        <end position="104"/>
    </location>
</feature>
<feature type="compositionally biased region" description="Polar residues" evidence="1">
    <location>
        <begin position="1"/>
        <end position="21"/>
    </location>
</feature>
<dbReference type="OrthoDB" id="20828at2759"/>
<proteinExistence type="predicted"/>
<evidence type="ECO:0000256" key="1">
    <source>
        <dbReference type="SAM" id="MobiDB-lite"/>
    </source>
</evidence>
<sequence length="104" mass="11353">MTQPDSLAYSQHQTQQVSSNAVKDPTKTKIQECINKKRLEAARISGFPGPSASMPSTIAPSQASYSDSNFSHHSGNQRVMPGDYQNQQPGQGTSLSLFHTFWAP</sequence>
<protein>
    <submittedName>
        <fullName evidence="2">Uncharacterized protein</fullName>
    </submittedName>
</protein>
<gene>
    <name evidence="2" type="ORF">CGOC_LOCUS9541</name>
</gene>
<dbReference type="Proteomes" id="UP000271889">
    <property type="component" value="Unassembled WGS sequence"/>
</dbReference>
<evidence type="ECO:0000313" key="3">
    <source>
        <dbReference type="Proteomes" id="UP000271889"/>
    </source>
</evidence>
<reference evidence="2 3" key="1">
    <citation type="submission" date="2018-11" db="EMBL/GenBank/DDBJ databases">
        <authorList>
            <consortium name="Pathogen Informatics"/>
        </authorList>
    </citation>
    <scope>NUCLEOTIDE SEQUENCE [LARGE SCALE GENOMIC DNA]</scope>
</reference>